<reference evidence="2 3" key="1">
    <citation type="submission" date="2023-07" db="EMBL/GenBank/DDBJ databases">
        <title>Comparative genomics of wheat-associated soil bacteria to identify genetic determinants of phenazine resistance.</title>
        <authorList>
            <person name="Mouncey N."/>
        </authorList>
    </citation>
    <scope>NUCLEOTIDE SEQUENCE [LARGE SCALE GENOMIC DNA]</scope>
    <source>
        <strain evidence="2 3">B2I6</strain>
    </source>
</reference>
<accession>A0ABU0NFP4</accession>
<dbReference type="RefSeq" id="WP_307160651.1">
    <property type="nucleotide sequence ID" value="NZ_JAUSWV010000001.1"/>
</dbReference>
<dbReference type="EMBL" id="JAUSWV010000001">
    <property type="protein sequence ID" value="MDQ0577926.1"/>
    <property type="molecule type" value="Genomic_DNA"/>
</dbReference>
<organism evidence="2 3">
    <name type="scientific">Streptomyces rishiriensis</name>
    <dbReference type="NCBI Taxonomy" id="68264"/>
    <lineage>
        <taxon>Bacteria</taxon>
        <taxon>Bacillati</taxon>
        <taxon>Actinomycetota</taxon>
        <taxon>Actinomycetes</taxon>
        <taxon>Kitasatosporales</taxon>
        <taxon>Streptomycetaceae</taxon>
        <taxon>Streptomyces</taxon>
    </lineage>
</organism>
<keyword evidence="3" id="KW-1185">Reference proteome</keyword>
<proteinExistence type="predicted"/>
<evidence type="ECO:0000313" key="2">
    <source>
        <dbReference type="EMBL" id="MDQ0577926.1"/>
    </source>
</evidence>
<evidence type="ECO:0000313" key="3">
    <source>
        <dbReference type="Proteomes" id="UP001230654"/>
    </source>
</evidence>
<protein>
    <submittedName>
        <fullName evidence="2">Uncharacterized protein</fullName>
    </submittedName>
</protein>
<evidence type="ECO:0000256" key="1">
    <source>
        <dbReference type="SAM" id="MobiDB-lite"/>
    </source>
</evidence>
<comment type="caution">
    <text evidence="2">The sequence shown here is derived from an EMBL/GenBank/DDBJ whole genome shotgun (WGS) entry which is preliminary data.</text>
</comment>
<sequence>MVDARSSRGQEAGLVAHGAPTRGAEATRTAAYVDAPWRCDIVGCKAMPVLAPAARTGLPGHGRAVEPQR</sequence>
<feature type="region of interest" description="Disordered" evidence="1">
    <location>
        <begin position="1"/>
        <end position="26"/>
    </location>
</feature>
<name>A0ABU0NFP4_STRRH</name>
<dbReference type="Proteomes" id="UP001230654">
    <property type="component" value="Unassembled WGS sequence"/>
</dbReference>
<gene>
    <name evidence="2" type="ORF">QF030_000104</name>
</gene>